<reference evidence="1 2" key="1">
    <citation type="submission" date="2007-01" db="EMBL/GenBank/DDBJ databases">
        <authorList>
            <person name="Haygood M."/>
            <person name="Podell S."/>
            <person name="Anderson C."/>
            <person name="Hopkinson B."/>
            <person name="Roe K."/>
            <person name="Barbeau K."/>
            <person name="Gaasterland T."/>
            <person name="Ferriera S."/>
            <person name="Johnson J."/>
            <person name="Kravitz S."/>
            <person name="Beeson K."/>
            <person name="Sutton G."/>
            <person name="Rogers Y.-H."/>
            <person name="Friedman R."/>
            <person name="Frazier M."/>
            <person name="Venter J.C."/>
        </authorList>
    </citation>
    <scope>NUCLEOTIDE SEQUENCE [LARGE SCALE GENOMIC DNA]</scope>
    <source>
        <strain evidence="1 2">ATCC 23134</strain>
    </source>
</reference>
<proteinExistence type="predicted"/>
<accession>A1ZYH3</accession>
<comment type="caution">
    <text evidence="1">The sequence shown here is derived from an EMBL/GenBank/DDBJ whole genome shotgun (WGS) entry which is preliminary data.</text>
</comment>
<dbReference type="Proteomes" id="UP000004095">
    <property type="component" value="Unassembled WGS sequence"/>
</dbReference>
<gene>
    <name evidence="1" type="ORF">M23134_06960</name>
</gene>
<dbReference type="EMBL" id="AAWS01000066">
    <property type="protein sequence ID" value="EAY24557.1"/>
    <property type="molecule type" value="Genomic_DNA"/>
</dbReference>
<dbReference type="AlphaFoldDB" id="A1ZYH3"/>
<name>A1ZYH3_MICM2</name>
<protein>
    <submittedName>
        <fullName evidence="1">Uncharacterized protein</fullName>
    </submittedName>
</protein>
<sequence>MGSPHGGNNKRKRSELVFQSCFGVNKSQDQQGMFNKY</sequence>
<keyword evidence="2" id="KW-1185">Reference proteome</keyword>
<evidence type="ECO:0000313" key="1">
    <source>
        <dbReference type="EMBL" id="EAY24557.1"/>
    </source>
</evidence>
<evidence type="ECO:0000313" key="2">
    <source>
        <dbReference type="Proteomes" id="UP000004095"/>
    </source>
</evidence>
<organism evidence="1 2">
    <name type="scientific">Microscilla marina ATCC 23134</name>
    <dbReference type="NCBI Taxonomy" id="313606"/>
    <lineage>
        <taxon>Bacteria</taxon>
        <taxon>Pseudomonadati</taxon>
        <taxon>Bacteroidota</taxon>
        <taxon>Cytophagia</taxon>
        <taxon>Cytophagales</taxon>
        <taxon>Microscillaceae</taxon>
        <taxon>Microscilla</taxon>
    </lineage>
</organism>